<reference evidence="1 2" key="2">
    <citation type="submission" date="2018-11" db="EMBL/GenBank/DDBJ databases">
        <authorList>
            <consortium name="Pathogen Informatics"/>
        </authorList>
    </citation>
    <scope>NUCLEOTIDE SEQUENCE [LARGE SCALE GENOMIC DNA]</scope>
    <source>
        <strain evidence="1 2">MHpl1</strain>
    </source>
</reference>
<evidence type="ECO:0000313" key="2">
    <source>
        <dbReference type="Proteomes" id="UP000268014"/>
    </source>
</evidence>
<proteinExistence type="predicted"/>
<dbReference type="PANTHER" id="PTHR23020:SF8">
    <property type="entry name" value="CHK KINASE-LIKE DOMAIN-CONTAINING PROTEIN"/>
    <property type="match status" value="1"/>
</dbReference>
<protein>
    <submittedName>
        <fullName evidence="3">Alpha-amylase</fullName>
    </submittedName>
</protein>
<evidence type="ECO:0000313" key="3">
    <source>
        <dbReference type="WBParaSite" id="HPLM_0001269201-mRNA-1"/>
    </source>
</evidence>
<reference evidence="3" key="1">
    <citation type="submission" date="2017-02" db="UniProtKB">
        <authorList>
            <consortium name="WormBaseParasite"/>
        </authorList>
    </citation>
    <scope>IDENTIFICATION</scope>
</reference>
<dbReference type="Proteomes" id="UP000268014">
    <property type="component" value="Unassembled WGS sequence"/>
</dbReference>
<dbReference type="InterPro" id="IPR012877">
    <property type="entry name" value="Dhs-27"/>
</dbReference>
<keyword evidence="2" id="KW-1185">Reference proteome</keyword>
<gene>
    <name evidence="1" type="ORF">HPLM_LOCUS12684</name>
</gene>
<evidence type="ECO:0000313" key="1">
    <source>
        <dbReference type="EMBL" id="VDO46372.1"/>
    </source>
</evidence>
<dbReference type="InterPro" id="IPR052961">
    <property type="entry name" value="Oxido-Kinase-like_Enzymes"/>
</dbReference>
<dbReference type="WBParaSite" id="HPLM_0001269201-mRNA-1">
    <property type="protein sequence ID" value="HPLM_0001269201-mRNA-1"/>
    <property type="gene ID" value="HPLM_0001269201"/>
</dbReference>
<name>A0A0N4WN58_HAEPC</name>
<sequence length="119" mass="13680">MNLFMPGGGISETHVTWHDIEESMQHEFQTKATLGPNRTAKDIGDGKGYMSKVFLIDADWKNKDKNLPDKFVLKYRYKDEERWTKNSITGIFQAHNAEVAAYRHLSKLPEGKIQIPKVT</sequence>
<dbReference type="EMBL" id="UZAF01017940">
    <property type="protein sequence ID" value="VDO46372.1"/>
    <property type="molecule type" value="Genomic_DNA"/>
</dbReference>
<dbReference type="AlphaFoldDB" id="A0A0N4WN58"/>
<accession>A0A0N4WN58</accession>
<organism evidence="3">
    <name type="scientific">Haemonchus placei</name>
    <name type="common">Barber's pole worm</name>
    <dbReference type="NCBI Taxonomy" id="6290"/>
    <lineage>
        <taxon>Eukaryota</taxon>
        <taxon>Metazoa</taxon>
        <taxon>Ecdysozoa</taxon>
        <taxon>Nematoda</taxon>
        <taxon>Chromadorea</taxon>
        <taxon>Rhabditida</taxon>
        <taxon>Rhabditina</taxon>
        <taxon>Rhabditomorpha</taxon>
        <taxon>Strongyloidea</taxon>
        <taxon>Trichostrongylidae</taxon>
        <taxon>Haemonchus</taxon>
    </lineage>
</organism>
<dbReference type="Pfam" id="PF07914">
    <property type="entry name" value="DUF1679"/>
    <property type="match status" value="1"/>
</dbReference>
<dbReference type="PANTHER" id="PTHR23020">
    <property type="entry name" value="UNCHARACTERIZED NUCLEAR HORMONE RECEPTOR-RELATED"/>
    <property type="match status" value="1"/>
</dbReference>
<dbReference type="OrthoDB" id="5786316at2759"/>